<proteinExistence type="predicted"/>
<dbReference type="PROSITE" id="PS50181">
    <property type="entry name" value="FBOX"/>
    <property type="match status" value="1"/>
</dbReference>
<dbReference type="EMBL" id="JAABOJ010000027">
    <property type="protein sequence ID" value="KAF3277747.1"/>
    <property type="molecule type" value="Genomic_DNA"/>
</dbReference>
<reference evidence="3 4" key="1">
    <citation type="submission" date="2020-01" db="EMBL/GenBank/DDBJ databases">
        <authorList>
            <person name="Palmer J.M."/>
        </authorList>
    </citation>
    <scope>NUCLEOTIDE SEQUENCE [LARGE SCALE GENOMIC DNA]</scope>
    <source>
        <strain evidence="3 4">TWF970</strain>
    </source>
</reference>
<dbReference type="SUPFAM" id="SSF52047">
    <property type="entry name" value="RNI-like"/>
    <property type="match status" value="1"/>
</dbReference>
<feature type="domain" description="F-box" evidence="2">
    <location>
        <begin position="1"/>
        <end position="45"/>
    </location>
</feature>
<evidence type="ECO:0000259" key="2">
    <source>
        <dbReference type="PROSITE" id="PS50181"/>
    </source>
</evidence>
<name>A0A7C8R9C7_ORBOL</name>
<dbReference type="OrthoDB" id="5396642at2759"/>
<feature type="region of interest" description="Disordered" evidence="1">
    <location>
        <begin position="103"/>
        <end position="127"/>
    </location>
</feature>
<evidence type="ECO:0000313" key="3">
    <source>
        <dbReference type="EMBL" id="KAF3277747.1"/>
    </source>
</evidence>
<gene>
    <name evidence="3" type="ORF">TWF970_005000</name>
</gene>
<evidence type="ECO:0000313" key="4">
    <source>
        <dbReference type="Proteomes" id="UP000474640"/>
    </source>
</evidence>
<organism evidence="3 4">
    <name type="scientific">Orbilia oligospora</name>
    <name type="common">Nematode-trapping fungus</name>
    <name type="synonym">Arthrobotrys oligospora</name>
    <dbReference type="NCBI Taxonomy" id="2813651"/>
    <lineage>
        <taxon>Eukaryota</taxon>
        <taxon>Fungi</taxon>
        <taxon>Dikarya</taxon>
        <taxon>Ascomycota</taxon>
        <taxon>Pezizomycotina</taxon>
        <taxon>Orbiliomycetes</taxon>
        <taxon>Orbiliales</taxon>
        <taxon>Orbiliaceae</taxon>
        <taxon>Orbilia</taxon>
    </lineage>
</organism>
<dbReference type="Proteomes" id="UP000474640">
    <property type="component" value="Unassembled WGS sequence"/>
</dbReference>
<evidence type="ECO:0000256" key="1">
    <source>
        <dbReference type="SAM" id="MobiDB-lite"/>
    </source>
</evidence>
<protein>
    <recommendedName>
        <fullName evidence="2">F-box domain-containing protein</fullName>
    </recommendedName>
</protein>
<dbReference type="InterPro" id="IPR001810">
    <property type="entry name" value="F-box_dom"/>
</dbReference>
<dbReference type="AlphaFoldDB" id="A0A7C8R9C7"/>
<sequence length="532" mass="60508">MASLATLPPELLNLITGPLTLPDLLKIRLLNKSHNLKFQHYFRSLLFTSISIRIDINSDPDEDDSIYKLSHLPSAAKSYIQTIIISGSKKYLNFKAVDNYKNNNNNYNNSHNITKKSKSKSKSTSPNLSTILQTLPNLKTITIKETTPSTIITSLLTISIFISTSSSSTSLQSLHITTPSLNLTDLTFPASPIPILHSLTTLSLSLKFPFTNNHHPDQKPISKLWTWITSLSQTLHSLTLKNTSSPPNSLNQPWPLHPHQTIFLPKNKNKNKGKDDKKKVITNLPHLKSLKLHNIHLTIQDIHHLLPTPKDSLIEYISFEACQMQYPDKEWYEVISYLLPFNDNNNNNNNTTTANRQYFKHLNHISLKLNGHHPTIPTYELPDLEFTNLNRNTDINTPNPLPTCKISLNTTTPTNQDKKQEESIISLQKPLHHIITPHPKNNTNIKTPHKSFWTSLTNGKYTSPSILKWKRIRLLADQYDIELKKLSAYAQYDYHMADGLEKKFQRDLDRIEMEAAVAVAAEQEEVGLDGVI</sequence>
<accession>A0A7C8R9C7</accession>
<comment type="caution">
    <text evidence="3">The sequence shown here is derived from an EMBL/GenBank/DDBJ whole genome shotgun (WGS) entry which is preliminary data.</text>
</comment>